<dbReference type="PROSITE" id="PS51450">
    <property type="entry name" value="LRR"/>
    <property type="match status" value="2"/>
</dbReference>
<protein>
    <submittedName>
        <fullName evidence="6">Uncharacterized protein</fullName>
    </submittedName>
</protein>
<accession>A0A6B2L3K8</accession>
<dbReference type="Pfam" id="PF00560">
    <property type="entry name" value="LRR_1"/>
    <property type="match status" value="4"/>
</dbReference>
<evidence type="ECO:0000256" key="5">
    <source>
        <dbReference type="SAM" id="Phobius"/>
    </source>
</evidence>
<evidence type="ECO:0000313" key="6">
    <source>
        <dbReference type="EMBL" id="NDV31536.1"/>
    </source>
</evidence>
<dbReference type="PANTHER" id="PTHR48053">
    <property type="entry name" value="LEUCINE RICH REPEAT FAMILY PROTEIN, EXPRESSED"/>
    <property type="match status" value="1"/>
</dbReference>
<dbReference type="Gene3D" id="3.80.10.10">
    <property type="entry name" value="Ribonuclease Inhibitor"/>
    <property type="match status" value="1"/>
</dbReference>
<evidence type="ECO:0000256" key="2">
    <source>
        <dbReference type="ARBA" id="ARBA00022614"/>
    </source>
</evidence>
<evidence type="ECO:0000256" key="3">
    <source>
        <dbReference type="ARBA" id="ARBA00022729"/>
    </source>
</evidence>
<dbReference type="InterPro" id="IPR051716">
    <property type="entry name" value="Plant_RL_S/T_kinase"/>
</dbReference>
<evidence type="ECO:0000256" key="1">
    <source>
        <dbReference type="ARBA" id="ARBA00004167"/>
    </source>
</evidence>
<dbReference type="SUPFAM" id="SSF52058">
    <property type="entry name" value="L domain-like"/>
    <property type="match status" value="1"/>
</dbReference>
<keyword evidence="5" id="KW-1133">Transmembrane helix</keyword>
<dbReference type="AlphaFoldDB" id="A0A6B2L3K8"/>
<keyword evidence="3" id="KW-0732">Signal</keyword>
<dbReference type="EMBL" id="GIBP01002567">
    <property type="protein sequence ID" value="NDV31536.1"/>
    <property type="molecule type" value="Transcribed_RNA"/>
</dbReference>
<keyword evidence="4" id="KW-0677">Repeat</keyword>
<dbReference type="PANTHER" id="PTHR48053:SF126">
    <property type="entry name" value="MDIS1-INTERACTING RECEPTOR LIKE KINASE 2-LIKE ISOFORM X1"/>
    <property type="match status" value="1"/>
</dbReference>
<name>A0A6B2L3K8_9EUKA</name>
<keyword evidence="5" id="KW-0812">Transmembrane</keyword>
<comment type="subcellular location">
    <subcellularLocation>
        <location evidence="1">Membrane</location>
        <topology evidence="1">Single-pass membrane protein</topology>
    </subcellularLocation>
</comment>
<sequence>MILSTNQLSGTIPQSIGNLTLLTAIDISVNQISGSIPESIGSLVNLNYLDLNSNNLINSIPKSIRNNIDLSYLDLHSNNLIGSIPEFLGKVNLVYLDLSSNSLTGSIPPSLSNLTFYVDLSSNQLTGTISKSFEDFKIPYLDISSNRIIGMIPNISPNSNLSLLSSNASIQIVAVWKDYWRNYNPETSFDYQFGLSCGVITFNCVPHPSKCILSCSNQNPDFNNCEYPCNLSFDPIVQLNNLSGFSPIYLNNYEETVNISSTEVEMNGNGNGLSIHSLYLLDSNAIVNDFFSSINGTIFLQNSNLIVKGLATIVGTSITFGENSIIQTLNSIQIKNTTFYVHFNSSKYSTRELIHLNNSFSNDIDLSSINLQITNTNQNNLQNCYHLQKSDVAIVVSQSCESSNSINSALIGGIVGGILGVVVLAGIVIFVKSYYDEKESLQSLSLENK</sequence>
<keyword evidence="5" id="KW-0472">Membrane</keyword>
<organism evidence="6">
    <name type="scientific">Arcella intermedia</name>
    <dbReference type="NCBI Taxonomy" id="1963864"/>
    <lineage>
        <taxon>Eukaryota</taxon>
        <taxon>Amoebozoa</taxon>
        <taxon>Tubulinea</taxon>
        <taxon>Elardia</taxon>
        <taxon>Arcellinida</taxon>
        <taxon>Sphaerothecina</taxon>
        <taxon>Arcellidae</taxon>
        <taxon>Arcella</taxon>
    </lineage>
</organism>
<dbReference type="FunFam" id="3.80.10.10:FF:000041">
    <property type="entry name" value="LRR receptor-like serine/threonine-protein kinase ERECTA"/>
    <property type="match status" value="1"/>
</dbReference>
<dbReference type="GO" id="GO:0016020">
    <property type="term" value="C:membrane"/>
    <property type="evidence" value="ECO:0007669"/>
    <property type="project" value="UniProtKB-SubCell"/>
</dbReference>
<keyword evidence="2" id="KW-0433">Leucine-rich repeat</keyword>
<feature type="transmembrane region" description="Helical" evidence="5">
    <location>
        <begin position="409"/>
        <end position="431"/>
    </location>
</feature>
<dbReference type="InterPro" id="IPR001611">
    <property type="entry name" value="Leu-rich_rpt"/>
</dbReference>
<proteinExistence type="predicted"/>
<reference evidence="6" key="1">
    <citation type="journal article" date="2020" name="J. Eukaryot. Microbiol.">
        <title>De novo Sequencing, Assembly and Annotation of the Transcriptome for the Free-Living Testate Amoeba Arcella intermedia.</title>
        <authorList>
            <person name="Ribeiro G.M."/>
            <person name="Porfirio-Sousa A.L."/>
            <person name="Maurer-Alcala X.X."/>
            <person name="Katz L.A."/>
            <person name="Lahr D.J.G."/>
        </authorList>
    </citation>
    <scope>NUCLEOTIDE SEQUENCE</scope>
</reference>
<dbReference type="InterPro" id="IPR032675">
    <property type="entry name" value="LRR_dom_sf"/>
</dbReference>
<evidence type="ECO:0000256" key="4">
    <source>
        <dbReference type="ARBA" id="ARBA00022737"/>
    </source>
</evidence>